<accession>A0A2S8F7L3</accession>
<name>A0A2S8F7L3_9BACT</name>
<dbReference type="PANTHER" id="PTHR34216:SF3">
    <property type="entry name" value="POLY-BETA-1,6-N-ACETYL-D-GLUCOSAMINE N-DEACETYLASE"/>
    <property type="match status" value="1"/>
</dbReference>
<proteinExistence type="predicted"/>
<dbReference type="Gene3D" id="3.20.20.370">
    <property type="entry name" value="Glycoside hydrolase/deacetylase"/>
    <property type="match status" value="1"/>
</dbReference>
<organism evidence="4 5">
    <name type="scientific">Blastopirellula marina</name>
    <dbReference type="NCBI Taxonomy" id="124"/>
    <lineage>
        <taxon>Bacteria</taxon>
        <taxon>Pseudomonadati</taxon>
        <taxon>Planctomycetota</taxon>
        <taxon>Planctomycetia</taxon>
        <taxon>Pirellulales</taxon>
        <taxon>Pirellulaceae</taxon>
        <taxon>Blastopirellula</taxon>
    </lineage>
</organism>
<evidence type="ECO:0000313" key="4">
    <source>
        <dbReference type="EMBL" id="PQO28152.1"/>
    </source>
</evidence>
<protein>
    <recommendedName>
        <fullName evidence="3">NodB homology domain-containing protein</fullName>
    </recommendedName>
</protein>
<dbReference type="OrthoDB" id="9778320at2"/>
<gene>
    <name evidence="4" type="ORF">C5Y98_24930</name>
</gene>
<keyword evidence="2" id="KW-0732">Signal</keyword>
<reference evidence="4 5" key="1">
    <citation type="submission" date="2018-02" db="EMBL/GenBank/DDBJ databases">
        <title>Comparative genomes isolates from brazilian mangrove.</title>
        <authorList>
            <person name="Araujo J.E."/>
            <person name="Taketani R.G."/>
            <person name="Silva M.C.P."/>
            <person name="Loureco M.V."/>
            <person name="Andreote F.D."/>
        </authorList>
    </citation>
    <scope>NUCLEOTIDE SEQUENCE [LARGE SCALE GENOMIC DNA]</scope>
    <source>
        <strain evidence="4 5">NAP PRIS-MGV</strain>
    </source>
</reference>
<comment type="subcellular location">
    <subcellularLocation>
        <location evidence="1">Secreted</location>
    </subcellularLocation>
</comment>
<dbReference type="GO" id="GO:0016810">
    <property type="term" value="F:hydrolase activity, acting on carbon-nitrogen (but not peptide) bonds"/>
    <property type="evidence" value="ECO:0007669"/>
    <property type="project" value="InterPro"/>
</dbReference>
<evidence type="ECO:0000256" key="2">
    <source>
        <dbReference type="ARBA" id="ARBA00022729"/>
    </source>
</evidence>
<sequence>MKWPTYRTLAKRAESLGLNRLVRLVGSWRGLLVLTYHRIGDADQCEFDRGVYSTDEASFAEQMAFVRSHFEVVSIDDVVRRPAADWKKRQAVLITFDDGYIDNYEIAFPILKRLEIPALFFVTSGFIDQRSISWWDEIAWMVRKQYAGASDEEVDDAIVEIVENYYEIPEAECEAYLNRVGDDAQTGRYSDASPVWMTWEMLREMAASGMSFGGHTVSHPILTRTRSGNWEHELTEGRRRLEEELSVDVQVFSYPVGNPDCFSADLKQQTARHYRAAFSCYGGVNQGRGAGNWDRFDLRRWPVYGPMRQFHMTTTWPQLLN</sequence>
<dbReference type="InterPro" id="IPR002509">
    <property type="entry name" value="NODB_dom"/>
</dbReference>
<evidence type="ECO:0000313" key="5">
    <source>
        <dbReference type="Proteomes" id="UP000239388"/>
    </source>
</evidence>
<dbReference type="SUPFAM" id="SSF88713">
    <property type="entry name" value="Glycoside hydrolase/deacetylase"/>
    <property type="match status" value="1"/>
</dbReference>
<dbReference type="InterPro" id="IPR051398">
    <property type="entry name" value="Polysacch_Deacetylase"/>
</dbReference>
<dbReference type="RefSeq" id="WP_105358473.1">
    <property type="nucleotide sequence ID" value="NZ_PUIB01000025.1"/>
</dbReference>
<dbReference type="CDD" id="cd10918">
    <property type="entry name" value="CE4_NodB_like_5s_6s"/>
    <property type="match status" value="1"/>
</dbReference>
<dbReference type="EMBL" id="PUIB01000025">
    <property type="protein sequence ID" value="PQO28152.1"/>
    <property type="molecule type" value="Genomic_DNA"/>
</dbReference>
<dbReference type="PANTHER" id="PTHR34216">
    <property type="match status" value="1"/>
</dbReference>
<comment type="caution">
    <text evidence="4">The sequence shown here is derived from an EMBL/GenBank/DDBJ whole genome shotgun (WGS) entry which is preliminary data.</text>
</comment>
<dbReference type="PROSITE" id="PS51677">
    <property type="entry name" value="NODB"/>
    <property type="match status" value="1"/>
</dbReference>
<dbReference type="Proteomes" id="UP000239388">
    <property type="component" value="Unassembled WGS sequence"/>
</dbReference>
<dbReference type="AlphaFoldDB" id="A0A2S8F7L3"/>
<dbReference type="InterPro" id="IPR011330">
    <property type="entry name" value="Glyco_hydro/deAcase_b/a-brl"/>
</dbReference>
<evidence type="ECO:0000259" key="3">
    <source>
        <dbReference type="PROSITE" id="PS51677"/>
    </source>
</evidence>
<evidence type="ECO:0000256" key="1">
    <source>
        <dbReference type="ARBA" id="ARBA00004613"/>
    </source>
</evidence>
<dbReference type="GO" id="GO:0005975">
    <property type="term" value="P:carbohydrate metabolic process"/>
    <property type="evidence" value="ECO:0007669"/>
    <property type="project" value="InterPro"/>
</dbReference>
<dbReference type="GO" id="GO:0005576">
    <property type="term" value="C:extracellular region"/>
    <property type="evidence" value="ECO:0007669"/>
    <property type="project" value="UniProtKB-SubCell"/>
</dbReference>
<dbReference type="Pfam" id="PF01522">
    <property type="entry name" value="Polysacc_deac_1"/>
    <property type="match status" value="1"/>
</dbReference>
<feature type="domain" description="NodB homology" evidence="3">
    <location>
        <begin position="90"/>
        <end position="321"/>
    </location>
</feature>